<protein>
    <recommendedName>
        <fullName evidence="3">DUF1570 domain-containing protein</fullName>
    </recommendedName>
</protein>
<accession>A0ABZ0RMA5</accession>
<evidence type="ECO:0000313" key="2">
    <source>
        <dbReference type="Proteomes" id="UP001324993"/>
    </source>
</evidence>
<evidence type="ECO:0008006" key="3">
    <source>
        <dbReference type="Google" id="ProtNLM"/>
    </source>
</evidence>
<dbReference type="RefSeq" id="WP_319833385.1">
    <property type="nucleotide sequence ID" value="NZ_CP138858.1"/>
</dbReference>
<sequence>MSRAYTSLLQSIVSVLTLCIGFSAELQAVAMEWPESITYPADITVHIIREAPTTEGSLYHSNHFELISDHPLSRKALCDVLRVLEASYASLLALPLGFEYLPSKQRRVVKLVDSQQHYIDSGGILGSGGVYLSESREAVVRFETLGAKRSKEGRITSIQNLGLIAHEVTHQIQHDWLDVLPIWLIEGMAVYLESVPFQQGTLLFKNMHFRSEKHIRRCSENQYWITDIQKLMTLDRDEWNQHFQNHPSAHNQHYVSAFLLTYYFLHMSGDEPGSHLRTYIQAMKVADHPEAQQSALTQLMSGRTYQMLENDLITAYAQAGLQIQALIDASF</sequence>
<proteinExistence type="predicted"/>
<dbReference type="EMBL" id="CP138858">
    <property type="protein sequence ID" value="WPJ96526.1"/>
    <property type="molecule type" value="Genomic_DNA"/>
</dbReference>
<organism evidence="1 2">
    <name type="scientific">Coraliomargarita algicola</name>
    <dbReference type="NCBI Taxonomy" id="3092156"/>
    <lineage>
        <taxon>Bacteria</taxon>
        <taxon>Pseudomonadati</taxon>
        <taxon>Verrucomicrobiota</taxon>
        <taxon>Opitutia</taxon>
        <taxon>Puniceicoccales</taxon>
        <taxon>Coraliomargaritaceae</taxon>
        <taxon>Coraliomargarita</taxon>
    </lineage>
</organism>
<dbReference type="Proteomes" id="UP001324993">
    <property type="component" value="Chromosome"/>
</dbReference>
<name>A0ABZ0RMA5_9BACT</name>
<reference evidence="1 2" key="1">
    <citation type="submission" date="2023-11" db="EMBL/GenBank/DDBJ databases">
        <title>Coraliomargarita sp. nov., isolated from marine algae.</title>
        <authorList>
            <person name="Lee J.K."/>
            <person name="Baek J.H."/>
            <person name="Kim J.M."/>
            <person name="Choi D.G."/>
            <person name="Jeon C.O."/>
        </authorList>
    </citation>
    <scope>NUCLEOTIDE SEQUENCE [LARGE SCALE GENOMIC DNA]</scope>
    <source>
        <strain evidence="1 2">J2-16</strain>
    </source>
</reference>
<gene>
    <name evidence="1" type="ORF">SH580_02260</name>
</gene>
<evidence type="ECO:0000313" key="1">
    <source>
        <dbReference type="EMBL" id="WPJ96526.1"/>
    </source>
</evidence>
<keyword evidence="2" id="KW-1185">Reference proteome</keyword>